<name>A0AAW5PBD7_9BACT</name>
<evidence type="ECO:0000313" key="2">
    <source>
        <dbReference type="Proteomes" id="UP001155110"/>
    </source>
</evidence>
<comment type="caution">
    <text evidence="1">The sequence shown here is derived from an EMBL/GenBank/DDBJ whole genome shotgun (WGS) entry which is preliminary data.</text>
</comment>
<dbReference type="Proteomes" id="UP001155110">
    <property type="component" value="Unassembled WGS sequence"/>
</dbReference>
<accession>A0AAW5PBD7</accession>
<dbReference type="RefSeq" id="WP_251981085.1">
    <property type="nucleotide sequence ID" value="NZ_CALTSO010000323.1"/>
</dbReference>
<protein>
    <submittedName>
        <fullName evidence="1">Uncharacterized protein</fullName>
    </submittedName>
</protein>
<proteinExistence type="predicted"/>
<dbReference type="EMBL" id="JANTZM010000033">
    <property type="protein sequence ID" value="MCS4159506.1"/>
    <property type="molecule type" value="Genomic_DNA"/>
</dbReference>
<reference evidence="1" key="1">
    <citation type="submission" date="2022-08" db="EMBL/GenBank/DDBJ databases">
        <title>Genomic Encyclopedia of Type Strains, Phase V (KMG-V): Genome sequencing to study the core and pangenomes of soil and plant-associated prokaryotes.</title>
        <authorList>
            <person name="Whitman W."/>
        </authorList>
    </citation>
    <scope>NUCLEOTIDE SEQUENCE</scope>
    <source>
        <strain evidence="1">SP3002</strain>
    </source>
</reference>
<organism evidence="1 2">
    <name type="scientific">Salinibacter ruber</name>
    <dbReference type="NCBI Taxonomy" id="146919"/>
    <lineage>
        <taxon>Bacteria</taxon>
        <taxon>Pseudomonadati</taxon>
        <taxon>Rhodothermota</taxon>
        <taxon>Rhodothermia</taxon>
        <taxon>Rhodothermales</taxon>
        <taxon>Salinibacteraceae</taxon>
        <taxon>Salinibacter</taxon>
    </lineage>
</organism>
<evidence type="ECO:0000313" key="1">
    <source>
        <dbReference type="EMBL" id="MCS4159506.1"/>
    </source>
</evidence>
<gene>
    <name evidence="1" type="ORF">GGP99_003498</name>
</gene>
<dbReference type="AlphaFoldDB" id="A0AAW5PBD7"/>
<sequence>MPQLSQEPEGGSVREALKRYARLEEAEIRRLRDTVEGLPDSRSRVMACDFLLNWHPEAEGWNWDKICGNPSLSKKARALTLALTEERQRQLKDVLLRACNLLSFEEAAYEAGLAKLERDLMGSEPAFGDLKEVEEASRESAESYHTIYRSLRRAGWPGIEGGSREGLEKLTQAITMLNPPD</sequence>